<organism evidence="1">
    <name type="scientific">Arundo donax</name>
    <name type="common">Giant reed</name>
    <name type="synonym">Donax arundinaceus</name>
    <dbReference type="NCBI Taxonomy" id="35708"/>
    <lineage>
        <taxon>Eukaryota</taxon>
        <taxon>Viridiplantae</taxon>
        <taxon>Streptophyta</taxon>
        <taxon>Embryophyta</taxon>
        <taxon>Tracheophyta</taxon>
        <taxon>Spermatophyta</taxon>
        <taxon>Magnoliopsida</taxon>
        <taxon>Liliopsida</taxon>
        <taxon>Poales</taxon>
        <taxon>Poaceae</taxon>
        <taxon>PACMAD clade</taxon>
        <taxon>Arundinoideae</taxon>
        <taxon>Arundineae</taxon>
        <taxon>Arundo</taxon>
    </lineage>
</organism>
<sequence>MFRLAFLVLVHLTNSANFFF</sequence>
<reference evidence="1" key="1">
    <citation type="submission" date="2014-09" db="EMBL/GenBank/DDBJ databases">
        <authorList>
            <person name="Magalhaes I.L.F."/>
            <person name="Oliveira U."/>
            <person name="Santos F.R."/>
            <person name="Vidigal T.H.D.A."/>
            <person name="Brescovit A.D."/>
            <person name="Santos A.J."/>
        </authorList>
    </citation>
    <scope>NUCLEOTIDE SEQUENCE</scope>
    <source>
        <tissue evidence="1">Shoot tissue taken approximately 20 cm above the soil surface</tissue>
    </source>
</reference>
<proteinExistence type="predicted"/>
<name>A0A0A9EIP3_ARUDO</name>
<dbReference type="EMBL" id="GBRH01200180">
    <property type="protein sequence ID" value="JAD97715.1"/>
    <property type="molecule type" value="Transcribed_RNA"/>
</dbReference>
<reference evidence="1" key="2">
    <citation type="journal article" date="2015" name="Data Brief">
        <title>Shoot transcriptome of the giant reed, Arundo donax.</title>
        <authorList>
            <person name="Barrero R.A."/>
            <person name="Guerrero F.D."/>
            <person name="Moolhuijzen P."/>
            <person name="Goolsby J.A."/>
            <person name="Tidwell J."/>
            <person name="Bellgard S.E."/>
            <person name="Bellgard M.I."/>
        </authorList>
    </citation>
    <scope>NUCLEOTIDE SEQUENCE</scope>
    <source>
        <tissue evidence="1">Shoot tissue taken approximately 20 cm above the soil surface</tissue>
    </source>
</reference>
<dbReference type="AlphaFoldDB" id="A0A0A9EIP3"/>
<accession>A0A0A9EIP3</accession>
<evidence type="ECO:0000313" key="1">
    <source>
        <dbReference type="EMBL" id="JAD97715.1"/>
    </source>
</evidence>
<protein>
    <submittedName>
        <fullName evidence="1">Uncharacterized protein</fullName>
    </submittedName>
</protein>